<sequence length="119" mass="13186">MRIDDHGDIRVLHLDPDGPLVSTSDDASDLIGNAWSEGISTIAIPVSRLDPGFFDLSTRKAGEITQKLVNYRLRLVVVGDVSVFEAASGAFRDYVWESNRSQHVWFVTDEAALAERLAR</sequence>
<protein>
    <submittedName>
        <fullName evidence="2">DUF4180 domain-containing protein</fullName>
    </submittedName>
</protein>
<evidence type="ECO:0000259" key="1">
    <source>
        <dbReference type="Pfam" id="PF13788"/>
    </source>
</evidence>
<organism evidence="2 3">
    <name type="scientific">Lysobacter korlensis</name>
    <dbReference type="NCBI Taxonomy" id="553636"/>
    <lineage>
        <taxon>Bacteria</taxon>
        <taxon>Pseudomonadati</taxon>
        <taxon>Pseudomonadota</taxon>
        <taxon>Gammaproteobacteria</taxon>
        <taxon>Lysobacterales</taxon>
        <taxon>Lysobacteraceae</taxon>
        <taxon>Lysobacter</taxon>
    </lineage>
</organism>
<proteinExistence type="predicted"/>
<keyword evidence="3" id="KW-1185">Reference proteome</keyword>
<dbReference type="EMBL" id="JBHLTG010000012">
    <property type="protein sequence ID" value="MFC0682271.1"/>
    <property type="molecule type" value="Genomic_DNA"/>
</dbReference>
<dbReference type="Proteomes" id="UP001589896">
    <property type="component" value="Unassembled WGS sequence"/>
</dbReference>
<name>A0ABV6RZ66_9GAMM</name>
<reference evidence="2 3" key="1">
    <citation type="submission" date="2024-09" db="EMBL/GenBank/DDBJ databases">
        <authorList>
            <person name="Sun Q."/>
            <person name="Mori K."/>
        </authorList>
    </citation>
    <scope>NUCLEOTIDE SEQUENCE [LARGE SCALE GENOMIC DNA]</scope>
    <source>
        <strain evidence="2 3">KCTC 23076</strain>
    </source>
</reference>
<evidence type="ECO:0000313" key="2">
    <source>
        <dbReference type="EMBL" id="MFC0682271.1"/>
    </source>
</evidence>
<evidence type="ECO:0000313" key="3">
    <source>
        <dbReference type="Proteomes" id="UP001589896"/>
    </source>
</evidence>
<feature type="domain" description="DUF4180" evidence="1">
    <location>
        <begin position="8"/>
        <end position="117"/>
    </location>
</feature>
<dbReference type="InterPro" id="IPR025438">
    <property type="entry name" value="DUF4180"/>
</dbReference>
<gene>
    <name evidence="2" type="ORF">ACFFGH_30955</name>
</gene>
<accession>A0ABV6RZ66</accession>
<comment type="caution">
    <text evidence="2">The sequence shown here is derived from an EMBL/GenBank/DDBJ whole genome shotgun (WGS) entry which is preliminary data.</text>
</comment>
<dbReference type="Pfam" id="PF13788">
    <property type="entry name" value="DUF4180"/>
    <property type="match status" value="1"/>
</dbReference>
<dbReference type="RefSeq" id="WP_386676140.1">
    <property type="nucleotide sequence ID" value="NZ_JBHLTG010000012.1"/>
</dbReference>